<feature type="compositionally biased region" description="Polar residues" evidence="1">
    <location>
        <begin position="75"/>
        <end position="86"/>
    </location>
</feature>
<evidence type="ECO:0000313" key="4">
    <source>
        <dbReference type="Proteomes" id="UP000176087"/>
    </source>
</evidence>
<dbReference type="RefSeq" id="WP_070031232.1">
    <property type="nucleotide sequence ID" value="NZ_LJGS01000040.1"/>
</dbReference>
<name>A0A1E7JFT7_9ACTN</name>
<proteinExistence type="predicted"/>
<dbReference type="Proteomes" id="UP000176087">
    <property type="component" value="Unassembled WGS sequence"/>
</dbReference>
<protein>
    <recommendedName>
        <fullName evidence="5">ATP-binding protein</fullName>
    </recommendedName>
</protein>
<keyword evidence="2" id="KW-0732">Signal</keyword>
<dbReference type="OrthoDB" id="9998690at2"/>
<comment type="caution">
    <text evidence="3">The sequence shown here is derived from an EMBL/GenBank/DDBJ whole genome shotgun (WGS) entry which is preliminary data.</text>
</comment>
<feature type="region of interest" description="Disordered" evidence="1">
    <location>
        <begin position="24"/>
        <end position="116"/>
    </location>
</feature>
<keyword evidence="4" id="KW-1185">Reference proteome</keyword>
<evidence type="ECO:0000313" key="3">
    <source>
        <dbReference type="EMBL" id="OEU85320.1"/>
    </source>
</evidence>
<organism evidence="3 4">
    <name type="scientific">Streptomyces abyssalis</name>
    <dbReference type="NCBI Taxonomy" id="933944"/>
    <lineage>
        <taxon>Bacteria</taxon>
        <taxon>Bacillati</taxon>
        <taxon>Actinomycetota</taxon>
        <taxon>Actinomycetes</taxon>
        <taxon>Kitasatosporales</taxon>
        <taxon>Streptomycetaceae</taxon>
        <taxon>Streptomyces</taxon>
    </lineage>
</organism>
<sequence length="173" mass="16490">MSRSIGRGFVLAAAAGLLALGAGNASADSASGDGSPAGTGVGEDAAAAVGDTTGTAGTVEDATRSTPHFLHGTGSIAQDQKKTGNGATRGAGKAISHVTQKAGETVSEAPSAPSDKDLGAVSRIAAQAAPSSAPGLPEGLVIWIPELVPGVPSIGVIPSSIPALPVTPGIPAL</sequence>
<feature type="compositionally biased region" description="Low complexity" evidence="1">
    <location>
        <begin position="24"/>
        <end position="34"/>
    </location>
</feature>
<feature type="chain" id="PRO_5009195629" description="ATP-binding protein" evidence="2">
    <location>
        <begin position="28"/>
        <end position="173"/>
    </location>
</feature>
<reference evidence="3 4" key="1">
    <citation type="journal article" date="2016" name="Front. Microbiol.">
        <title>Comparative Genomics Analysis of Streptomyces Species Reveals Their Adaptation to the Marine Environment and Their Diversity at the Genomic Level.</title>
        <authorList>
            <person name="Tian X."/>
            <person name="Zhang Z."/>
            <person name="Yang T."/>
            <person name="Chen M."/>
            <person name="Li J."/>
            <person name="Chen F."/>
            <person name="Yang J."/>
            <person name="Li W."/>
            <person name="Zhang B."/>
            <person name="Zhang Z."/>
            <person name="Wu J."/>
            <person name="Zhang C."/>
            <person name="Long L."/>
            <person name="Xiao J."/>
        </authorList>
    </citation>
    <scope>NUCLEOTIDE SEQUENCE [LARGE SCALE GENOMIC DNA]</scope>
    <source>
        <strain evidence="3 4">SCSIO 10390</strain>
    </source>
</reference>
<feature type="compositionally biased region" description="Low complexity" evidence="1">
    <location>
        <begin position="42"/>
        <end position="60"/>
    </location>
</feature>
<feature type="signal peptide" evidence="2">
    <location>
        <begin position="1"/>
        <end position="27"/>
    </location>
</feature>
<evidence type="ECO:0008006" key="5">
    <source>
        <dbReference type="Google" id="ProtNLM"/>
    </source>
</evidence>
<dbReference type="AlphaFoldDB" id="A0A1E7JFT7"/>
<dbReference type="EMBL" id="LJGT01000041">
    <property type="protein sequence ID" value="OEU85320.1"/>
    <property type="molecule type" value="Genomic_DNA"/>
</dbReference>
<evidence type="ECO:0000256" key="1">
    <source>
        <dbReference type="SAM" id="MobiDB-lite"/>
    </source>
</evidence>
<accession>A0A1E7JFT7</accession>
<evidence type="ECO:0000256" key="2">
    <source>
        <dbReference type="SAM" id="SignalP"/>
    </source>
</evidence>
<gene>
    <name evidence="3" type="ORF">AN215_22290</name>
</gene>